<organism evidence="2 3">
    <name type="scientific">Protea cynaroides</name>
    <dbReference type="NCBI Taxonomy" id="273540"/>
    <lineage>
        <taxon>Eukaryota</taxon>
        <taxon>Viridiplantae</taxon>
        <taxon>Streptophyta</taxon>
        <taxon>Embryophyta</taxon>
        <taxon>Tracheophyta</taxon>
        <taxon>Spermatophyta</taxon>
        <taxon>Magnoliopsida</taxon>
        <taxon>Proteales</taxon>
        <taxon>Proteaceae</taxon>
        <taxon>Protea</taxon>
    </lineage>
</organism>
<evidence type="ECO:0000313" key="2">
    <source>
        <dbReference type="EMBL" id="KAJ4969542.1"/>
    </source>
</evidence>
<accession>A0A9Q0KFG8</accession>
<keyword evidence="3" id="KW-1185">Reference proteome</keyword>
<reference evidence="2" key="1">
    <citation type="journal article" date="2023" name="Plant J.">
        <title>The genome of the king protea, Protea cynaroides.</title>
        <authorList>
            <person name="Chang J."/>
            <person name="Duong T.A."/>
            <person name="Schoeman C."/>
            <person name="Ma X."/>
            <person name="Roodt D."/>
            <person name="Barker N."/>
            <person name="Li Z."/>
            <person name="Van de Peer Y."/>
            <person name="Mizrachi E."/>
        </authorList>
    </citation>
    <scope>NUCLEOTIDE SEQUENCE</scope>
    <source>
        <tissue evidence="2">Young leaves</tissue>
    </source>
</reference>
<dbReference type="Proteomes" id="UP001141806">
    <property type="component" value="Unassembled WGS sequence"/>
</dbReference>
<comment type="caution">
    <text evidence="2">The sequence shown here is derived from an EMBL/GenBank/DDBJ whole genome shotgun (WGS) entry which is preliminary data.</text>
</comment>
<feature type="region of interest" description="Disordered" evidence="1">
    <location>
        <begin position="78"/>
        <end position="109"/>
    </location>
</feature>
<gene>
    <name evidence="2" type="ORF">NE237_016243</name>
</gene>
<proteinExistence type="predicted"/>
<evidence type="ECO:0000313" key="3">
    <source>
        <dbReference type="Proteomes" id="UP001141806"/>
    </source>
</evidence>
<feature type="compositionally biased region" description="Basic and acidic residues" evidence="1">
    <location>
        <begin position="90"/>
        <end position="109"/>
    </location>
</feature>
<dbReference type="EMBL" id="JAMYWD010000006">
    <property type="protein sequence ID" value="KAJ4969542.1"/>
    <property type="molecule type" value="Genomic_DNA"/>
</dbReference>
<dbReference type="AlphaFoldDB" id="A0A9Q0KFG8"/>
<evidence type="ECO:0000256" key="1">
    <source>
        <dbReference type="SAM" id="MobiDB-lite"/>
    </source>
</evidence>
<sequence>MVRSQKIGPELQVADSYVGIAKAGEVVESPTTIYQITRNQSTGRKTSRAMSRHGRTRITFMQTVSLSIAANSNKIEKEEDLEEIPSPTREASRIRNKRVMEHGKYANKR</sequence>
<name>A0A9Q0KFG8_9MAGN</name>
<protein>
    <submittedName>
        <fullName evidence="2">Uncharacterized protein</fullName>
    </submittedName>
</protein>